<evidence type="ECO:0000256" key="6">
    <source>
        <dbReference type="ARBA" id="ARBA00022801"/>
    </source>
</evidence>
<evidence type="ECO:0000256" key="5">
    <source>
        <dbReference type="ARBA" id="ARBA00022741"/>
    </source>
</evidence>
<feature type="coiled-coil region" evidence="12">
    <location>
        <begin position="2370"/>
        <end position="2397"/>
    </location>
</feature>
<evidence type="ECO:0000256" key="13">
    <source>
        <dbReference type="SAM" id="MobiDB-lite"/>
    </source>
</evidence>
<dbReference type="InterPro" id="IPR044722">
    <property type="entry name" value="SecA_SF2_C"/>
</dbReference>
<dbReference type="InterPro" id="IPR000185">
    <property type="entry name" value="SecA"/>
</dbReference>
<keyword evidence="6" id="KW-0378">Hydrolase</keyword>
<evidence type="ECO:0000256" key="2">
    <source>
        <dbReference type="ARBA" id="ARBA00022448"/>
    </source>
</evidence>
<feature type="region of interest" description="Disordered" evidence="13">
    <location>
        <begin position="2734"/>
        <end position="2779"/>
    </location>
</feature>
<dbReference type="PROSITE" id="PS51196">
    <property type="entry name" value="SECA_MOTOR_DEAD"/>
    <property type="match status" value="1"/>
</dbReference>
<evidence type="ECO:0000256" key="12">
    <source>
        <dbReference type="SAM" id="Coils"/>
    </source>
</evidence>
<keyword evidence="7" id="KW-0067">ATP-binding</keyword>
<feature type="domain" description="Ubiquitin-like protease family profile" evidence="14">
    <location>
        <begin position="992"/>
        <end position="1201"/>
    </location>
</feature>
<name>A0A8S2L5P1_9BILA</name>
<dbReference type="Gene3D" id="3.40.50.300">
    <property type="entry name" value="P-loop containing nucleotide triphosphate hydrolases"/>
    <property type="match status" value="3"/>
</dbReference>
<dbReference type="InterPro" id="IPR014001">
    <property type="entry name" value="Helicase_ATP-bd"/>
</dbReference>
<accession>A0A8S2L5P1</accession>
<evidence type="ECO:0000256" key="9">
    <source>
        <dbReference type="ARBA" id="ARBA00022967"/>
    </source>
</evidence>
<evidence type="ECO:0000256" key="8">
    <source>
        <dbReference type="ARBA" id="ARBA00022927"/>
    </source>
</evidence>
<evidence type="ECO:0000256" key="3">
    <source>
        <dbReference type="ARBA" id="ARBA00022490"/>
    </source>
</evidence>
<dbReference type="GO" id="GO:0008234">
    <property type="term" value="F:cysteine-type peptidase activity"/>
    <property type="evidence" value="ECO:0007669"/>
    <property type="project" value="InterPro"/>
</dbReference>
<keyword evidence="2" id="KW-0813">Transport</keyword>
<dbReference type="SUPFAM" id="SSF81767">
    <property type="entry name" value="Pre-protein crosslinking domain of SecA"/>
    <property type="match status" value="1"/>
</dbReference>
<dbReference type="InterPro" id="IPR014018">
    <property type="entry name" value="SecA_motor_DEAD"/>
</dbReference>
<dbReference type="InterPro" id="IPR011990">
    <property type="entry name" value="TPR-like_helical_dom_sf"/>
</dbReference>
<dbReference type="PRINTS" id="PR00906">
    <property type="entry name" value="SECA"/>
</dbReference>
<dbReference type="Pfam" id="PF07517">
    <property type="entry name" value="SecA_DEAD"/>
    <property type="match status" value="1"/>
</dbReference>
<dbReference type="SUPFAM" id="SSF54001">
    <property type="entry name" value="Cysteine proteinases"/>
    <property type="match status" value="1"/>
</dbReference>
<dbReference type="PROSITE" id="PS51192">
    <property type="entry name" value="HELICASE_ATP_BIND_1"/>
    <property type="match status" value="1"/>
</dbReference>
<dbReference type="GO" id="GO:0017038">
    <property type="term" value="P:protein import"/>
    <property type="evidence" value="ECO:0007669"/>
    <property type="project" value="InterPro"/>
</dbReference>
<dbReference type="GO" id="GO:0006508">
    <property type="term" value="P:proteolysis"/>
    <property type="evidence" value="ECO:0007669"/>
    <property type="project" value="UniProtKB-KW"/>
</dbReference>
<keyword evidence="4" id="KW-0645">Protease</keyword>
<feature type="region of interest" description="Disordered" evidence="13">
    <location>
        <begin position="3195"/>
        <end position="3219"/>
    </location>
</feature>
<dbReference type="SUPFAM" id="SSF48452">
    <property type="entry name" value="TPR-like"/>
    <property type="match status" value="1"/>
</dbReference>
<dbReference type="PANTHER" id="PTHR30612:SF0">
    <property type="entry name" value="CHLOROPLAST PROTEIN-TRANSPORTING ATPASE"/>
    <property type="match status" value="1"/>
</dbReference>
<keyword evidence="3" id="KW-0963">Cytoplasm</keyword>
<dbReference type="Pfam" id="PF01043">
    <property type="entry name" value="SecA_PP_bind"/>
    <property type="match status" value="1"/>
</dbReference>
<keyword evidence="5" id="KW-0547">Nucleotide-binding</keyword>
<feature type="domain" description="SecA family profile" evidence="17">
    <location>
        <begin position="1506"/>
        <end position="2161"/>
    </location>
</feature>
<dbReference type="InterPro" id="IPR003653">
    <property type="entry name" value="Peptidase_C48_C"/>
</dbReference>
<dbReference type="InterPro" id="IPR038765">
    <property type="entry name" value="Papain-like_cys_pep_sf"/>
</dbReference>
<dbReference type="GO" id="GO:0006605">
    <property type="term" value="P:protein targeting"/>
    <property type="evidence" value="ECO:0007669"/>
    <property type="project" value="InterPro"/>
</dbReference>
<evidence type="ECO:0000313" key="18">
    <source>
        <dbReference type="EMBL" id="CAF3883503.1"/>
    </source>
</evidence>
<keyword evidence="12" id="KW-0175">Coiled coil</keyword>
<dbReference type="InterPro" id="IPR036670">
    <property type="entry name" value="SecA_X-link_sf"/>
</dbReference>
<comment type="caution">
    <text evidence="18">The sequence shown here is derived from an EMBL/GenBank/DDBJ whole genome shotgun (WGS) entry which is preliminary data.</text>
</comment>
<organism evidence="18 19">
    <name type="scientific">Rotaria magnacalcarata</name>
    <dbReference type="NCBI Taxonomy" id="392030"/>
    <lineage>
        <taxon>Eukaryota</taxon>
        <taxon>Metazoa</taxon>
        <taxon>Spiralia</taxon>
        <taxon>Gnathifera</taxon>
        <taxon>Rotifera</taxon>
        <taxon>Eurotatoria</taxon>
        <taxon>Bdelloidea</taxon>
        <taxon>Philodinida</taxon>
        <taxon>Philodinidae</taxon>
        <taxon>Rotaria</taxon>
    </lineage>
</organism>
<feature type="compositionally biased region" description="Basic and acidic residues" evidence="13">
    <location>
        <begin position="2743"/>
        <end position="2760"/>
    </location>
</feature>
<dbReference type="GO" id="GO:0006886">
    <property type="term" value="P:intracellular protein transport"/>
    <property type="evidence" value="ECO:0007669"/>
    <property type="project" value="InterPro"/>
</dbReference>
<feature type="region of interest" description="Disordered" evidence="13">
    <location>
        <begin position="3045"/>
        <end position="3069"/>
    </location>
</feature>
<dbReference type="SUPFAM" id="SSF52540">
    <property type="entry name" value="P-loop containing nucleoside triphosphate hydrolases"/>
    <property type="match status" value="2"/>
</dbReference>
<dbReference type="GO" id="GO:0016020">
    <property type="term" value="C:membrane"/>
    <property type="evidence" value="ECO:0007669"/>
    <property type="project" value="InterPro"/>
</dbReference>
<dbReference type="SMART" id="SM00957">
    <property type="entry name" value="SecA_DEAD"/>
    <property type="match status" value="1"/>
</dbReference>
<keyword evidence="8" id="KW-0653">Protein transport</keyword>
<keyword evidence="10" id="KW-0811">Translocation</keyword>
<dbReference type="InterPro" id="IPR011115">
    <property type="entry name" value="SecA_DEAD"/>
</dbReference>
<dbReference type="Proteomes" id="UP000676336">
    <property type="component" value="Unassembled WGS sequence"/>
</dbReference>
<dbReference type="Gene3D" id="3.90.1440.10">
    <property type="entry name" value="SecA, preprotein cross-linking domain"/>
    <property type="match status" value="1"/>
</dbReference>
<evidence type="ECO:0000313" key="19">
    <source>
        <dbReference type="Proteomes" id="UP000676336"/>
    </source>
</evidence>
<evidence type="ECO:0000256" key="7">
    <source>
        <dbReference type="ARBA" id="ARBA00022840"/>
    </source>
</evidence>
<reference evidence="18" key="1">
    <citation type="submission" date="2021-02" db="EMBL/GenBank/DDBJ databases">
        <authorList>
            <person name="Nowell W R."/>
        </authorList>
    </citation>
    <scope>NUCLEOTIDE SEQUENCE</scope>
</reference>
<evidence type="ECO:0000256" key="1">
    <source>
        <dbReference type="ARBA" id="ARBA00005234"/>
    </source>
</evidence>
<dbReference type="GO" id="GO:0005524">
    <property type="term" value="F:ATP binding"/>
    <property type="evidence" value="ECO:0007669"/>
    <property type="project" value="UniProtKB-KW"/>
</dbReference>
<keyword evidence="9" id="KW-1278">Translocase</keyword>
<feature type="domain" description="Helicase C-terminal" evidence="16">
    <location>
        <begin position="2002"/>
        <end position="2164"/>
    </location>
</feature>
<feature type="coiled-coil region" evidence="12">
    <location>
        <begin position="308"/>
        <end position="335"/>
    </location>
</feature>
<evidence type="ECO:0000256" key="11">
    <source>
        <dbReference type="ARBA" id="ARBA00023136"/>
    </source>
</evidence>
<dbReference type="PROSITE" id="PS50600">
    <property type="entry name" value="ULP_PROTEASE"/>
    <property type="match status" value="1"/>
</dbReference>
<evidence type="ECO:0000259" key="17">
    <source>
        <dbReference type="PROSITE" id="PS51196"/>
    </source>
</evidence>
<dbReference type="Pfam" id="PF21090">
    <property type="entry name" value="P-loop_SecA"/>
    <property type="match status" value="1"/>
</dbReference>
<dbReference type="Gene3D" id="3.40.395.10">
    <property type="entry name" value="Adenoviral Proteinase, Chain A"/>
    <property type="match status" value="1"/>
</dbReference>
<dbReference type="Pfam" id="PF22179">
    <property type="entry name" value="RickCE_cat"/>
    <property type="match status" value="1"/>
</dbReference>
<dbReference type="InterPro" id="IPR027417">
    <property type="entry name" value="P-loop_NTPase"/>
</dbReference>
<evidence type="ECO:0000256" key="10">
    <source>
        <dbReference type="ARBA" id="ARBA00023010"/>
    </source>
</evidence>
<evidence type="ECO:0000256" key="4">
    <source>
        <dbReference type="ARBA" id="ARBA00022670"/>
    </source>
</evidence>
<dbReference type="InterPro" id="IPR054759">
    <property type="entry name" value="RickCE_cat"/>
</dbReference>
<dbReference type="InterPro" id="IPR001650">
    <property type="entry name" value="Helicase_C-like"/>
</dbReference>
<dbReference type="PANTHER" id="PTHR30612">
    <property type="entry name" value="SECA INNER MEMBRANE COMPONENT OF SEC PROTEIN SECRETION SYSTEM"/>
    <property type="match status" value="1"/>
</dbReference>
<proteinExistence type="inferred from homology"/>
<dbReference type="EMBL" id="CAJOBI010001478">
    <property type="protein sequence ID" value="CAF3883503.1"/>
    <property type="molecule type" value="Genomic_DNA"/>
</dbReference>
<evidence type="ECO:0008006" key="20">
    <source>
        <dbReference type="Google" id="ProtNLM"/>
    </source>
</evidence>
<evidence type="ECO:0000259" key="16">
    <source>
        <dbReference type="PROSITE" id="PS51194"/>
    </source>
</evidence>
<feature type="non-terminal residue" evidence="18">
    <location>
        <position position="1"/>
    </location>
</feature>
<evidence type="ECO:0000259" key="15">
    <source>
        <dbReference type="PROSITE" id="PS51192"/>
    </source>
</evidence>
<dbReference type="PROSITE" id="PS51194">
    <property type="entry name" value="HELICASE_CTER"/>
    <property type="match status" value="1"/>
</dbReference>
<feature type="domain" description="Helicase ATP-binding" evidence="15">
    <location>
        <begin position="1624"/>
        <end position="1779"/>
    </location>
</feature>
<gene>
    <name evidence="18" type="ORF">SMN809_LOCUS5735</name>
</gene>
<comment type="similarity">
    <text evidence="1">Belongs to the peptidase C48 family.</text>
</comment>
<dbReference type="InterPro" id="IPR011130">
    <property type="entry name" value="SecA_preprotein_X-link_dom"/>
</dbReference>
<protein>
    <recommendedName>
        <fullName evidence="20">Protein translocase subunit SecA</fullName>
    </recommendedName>
</protein>
<evidence type="ECO:0000259" key="14">
    <source>
        <dbReference type="PROSITE" id="PS50600"/>
    </source>
</evidence>
<keyword evidence="11" id="KW-0472">Membrane</keyword>
<sequence>YSTIEQTIENYLNKKTSYLFGITNLHESNAGKNEEGEENDNNQHWINFNLTKSNGKLFVFIIDSVECKADENEKKIQFKKLLTNTIKEDIEFFEYDNRDVSGIFVRNIEIAFSHIENFIHFLKNEKQGIERKFKESKFFEKNNQSMKFEKLIAEQGLKRRIRTKVTLQKILSPLKSIIDSDSEYKLPGQDQLKMLSSILASQNFLPRDDDKIDLIKEVIHFLVIFKDRRQEFNEEIKENIKKYFLKNRNKYQEKIDEFNNKLYENSRDTIVQGCLDLAVRDRIAFLVNINRLIPEEINLNDIDQFFKLFNEKNQQKKLENQKNQLEIQFKIVKGESIRISNEISDIQEKLDYYTRISEISQKLNFNDLIIILGDKLELYHNEEDFSFSQQTLEKIIEIGKITENNQVALAILKILNFNEQLISDTGQKLEEFDETLDNILPQISQEETKLILLLSEKLKTINNSSLLKFLHQILIDNPHSTKRKEALEILQSSKVELDNLKYINETIKLEEKCLKNDSSIVGDCLKHVKTKNKLTLNCFEELKKYFHVNQTIQTIVEIIEQEIQNLPKCFIEYILNYIKSPAWKTNNQMSIFQLTKLLFKNKQINLNDIPNIGELIDNYESYGDEIFDLLSLEYQNGNDIPKDLLLKVKAAGKTNEYAQNLIKLIEKTPTDIDVLRNPRINVEARKTALENIIQSKQNHTSSTVTLLESLIIFDINLRTDAFKALIMILPDDFSQTTDFNIDLIEIGKCIEDDKTISIDDLTRLLHKDRLNENLAGILPMIISRIVNSQVSLDDANRALELLTEISGVKQNEKIIFDKLQYLLSIAFNTTNSKLRDNIVRIIQNSVDENEQNNIQILKDQIDGAQIESCLADELRELVILQTLKLDGNSLKNLKKSVQQGCAITEDKVNILIDTLINSDKKGHTQYVYSEITEILFEINLRQGLNNANINRISQDIKLLNFVDVIGILAIALSRNMRFSDEVIQNELFQSGLTIESRELFLTKEITKKISLNTLTFKLNDRLVCVLLTNKFSDYAQYFHDSQNYTLEKSTVPFVKNAYNQADTTHWYTAEDIAQISSEWMKEFDNLRITQPLGQQADRDLSTILMEILNEYKKDFKSTIIPLNIAENHWVTVAITYNRNKQEHVVLYKDSLGEKNLVQERETVQKICLEQLENVEFKFHRLCEQLDGFNCGVFTLANMNYMAKNLSNKNQQSFIDNFQNSNFTTQTQANEYRREQFPKMYALSLFQSFKRRKIVNHHSVELKFLKSILELNCPIIIDETSLFDNGLRLSICLPNEEKLIKQKDYQYLYVIEAAETPVDFRTDSDLKKNIQNLLKIKEYYTIEKNVIKILDQNLSIINENKVKKLDSKELSKKITDEDIETLLNQLCVEVNQSDKQILCTNLGLSNNQLIKTDKPIDIKEYEVVKKLHRKLTKVLHSGWTLKSIKQIINHIDSTNKIQCLFDALDPIYEYGLKEFDNNIQGKSLIDILTSSSFSSFFSDNLTKKVHDLAIFQIFKGTYDKNLQQLKDDISELNQNQNISFLQDKKFIEEYKNIQIVYTNKSSVCSDFGSIEKWSTSNIKTWSEKIKISTSNDISQYEKIAVVKRAVEITSKFPPREIQLLSVLIMLNSEKGKGRLAQINTGEGKTTIVAMLAAIKALEGHQVDIVTSSPELATPQSIQQKEFYRQFNLTVSHNGNDPIDIKERYKADIVYGAAGNFQGDILRDEYSKLGTRNGRQCDVAIVDEVDSMLIDGKNHIVMLSSPMPAMDYLEPLLAAIWTQIGELSKCIKEINGITCYVDQPDIFNDDGTIKSNIIERASPINGTKEDFIKTCTEKYIRKVIRDVEHLSDDEDKKIPEKYPEIKIPKHLRQLVVESQLTKWIDSAIYAKYRCQNEQHYILRDGKIAPVDASNTGIVQENMHWNNGLHQFLQIKHGAKISAESLTTNFISNVTYFKRYGSNIYGLTGTLGSENAQKLLRNIYNVDSVIIPPFKKKQYHELTPIIVDNEKDWYENIVQSSINKLINGRGVLVITKFIKEVDEIKDRLIKAGYSQSKIKTYRTEHESKTVEEQMTPGEIIIATNIAGRGTDIRANKIEINGGLHVLVTFLPPNERVEQQNVGRTSRTGNKGTGQFILLQKQENDYLKLKEIRNLEEEIGIHMAEKEIERVTNKDAIFKEFCKLLTEIGGNFSSNKNIEFKIQIRAVEDRFGIWLKLQETTTTTTTTKKEMLDRFKIFRQELLTDKKNGNLIKNPYFHVLIGNEHLDGKTNKARQNAINEFTRAIQLDEPFQVNAYYNRGYARLAQYGSDCKKNKEEIDKAVEDFKRAKQIVNDNFEPMLHIIQQASNSEVLSEQVSHKLTLFGIQKNTIESAIGIGAEGVNSEIQELKKQKEQSNIKQEDKNNIDKQIQFLEQNRESQELGIIGQARKKDHNIEIEHVEIEQSLPQDQDITFYKEEIDEYKNNGFRGSFKIKEIKPIDWKAVIAVAALGLSQLVAGAALAVFTLGAGASIGMGLITEGVSDLITAVKDGIINRDFSWVSYGIQKAISLTVSLVCAGLGAIKDAAKTAVAGVKSIGQVMTTTIKTGWKIAAKAIGTGLAKGVAKELVTQLVDYGVTKTLMPAIQDEVMKQIEQPIQDALLANDHVKQMLELDGINRNSYYERLIKDRAMELLNSQEQQNALLSITIGIGKGIAKQKIAGLSTVLTTYEVTQALAELKNFVPDFTPKLNEVINKIYKEQKVDEQQLKNQQHAVDKQNTDDRKEKKKEETSQNYASNYTPEALTNDIDLDNDKEQQQIQLERRSKSSDVLCRTLATSVSAKMCNIIQKKLITPVTQTGISYSMTKLTSGLDKTLQDKIGIYQAERRTEFFQDRDKNNRIGKEHKEGMQDEKAVAKANQMIDDLKNGGEAGLPHLGPLSDVAGRPIKVLDENGQLVRIIGEDKGGEPIEVQYHKPNEKNPSGHWTLPGGNEPTLRNTGKNNCLFNVVAQAAEKDPNQLRQETAVRMETDKGNLANQARDITRLERDKRDALTLGGFIHHVGKEKSILDESHGVKPYGSKAKGHPKDHVQGGLPPSKIAEKPKHTNFLNENDQIKCARDGMSYIVGNQSFSTDPEFIKAEVTFPLLEPVLITSSEKNKGTTYAFADSVTLVLHNRENAQNKPNSSGPVHVQTLFGHPATSENRPPYKLTVTKRNSQTKEIEVETTTHIPDDQCPGRTLRRPDTIVNGRKRP</sequence>
<dbReference type="Gene3D" id="1.25.40.10">
    <property type="entry name" value="Tetratricopeptide repeat domain"/>
    <property type="match status" value="1"/>
</dbReference>